<proteinExistence type="inferred from homology"/>
<dbReference type="InterPro" id="IPR008584">
    <property type="entry name" value="CXXC_Zn-binding_euk"/>
</dbReference>
<dbReference type="SUPFAM" id="SSF141678">
    <property type="entry name" value="MAL13P1.257-like"/>
    <property type="match status" value="1"/>
</dbReference>
<dbReference type="PANTHER" id="PTHR12857:SF0">
    <property type="entry name" value="CXXC MOTIF CONTAINING ZINC BINDING PROTEIN"/>
    <property type="match status" value="1"/>
</dbReference>
<name>A0AAV9AN57_ACOGR</name>
<dbReference type="Pfam" id="PF05907">
    <property type="entry name" value="CXXC_Zn-b_euk"/>
    <property type="match status" value="1"/>
</dbReference>
<keyword evidence="5" id="KW-1185">Reference proteome</keyword>
<evidence type="ECO:0000313" key="5">
    <source>
        <dbReference type="Proteomes" id="UP001179952"/>
    </source>
</evidence>
<dbReference type="PANTHER" id="PTHR12857">
    <property type="entry name" value="CXXC MOTIF CONTAINING ZINC BINDING PROTEIN"/>
    <property type="match status" value="1"/>
</dbReference>
<dbReference type="Proteomes" id="UP001179952">
    <property type="component" value="Unassembled WGS sequence"/>
</dbReference>
<evidence type="ECO:0000256" key="2">
    <source>
        <dbReference type="ARBA" id="ARBA00022723"/>
    </source>
</evidence>
<dbReference type="AlphaFoldDB" id="A0AAV9AN57"/>
<evidence type="ECO:0008006" key="6">
    <source>
        <dbReference type="Google" id="ProtNLM"/>
    </source>
</evidence>
<keyword evidence="3" id="KW-0862">Zinc</keyword>
<dbReference type="GO" id="GO:0008270">
    <property type="term" value="F:zinc ion binding"/>
    <property type="evidence" value="ECO:0007669"/>
    <property type="project" value="TreeGrafter"/>
</dbReference>
<comment type="caution">
    <text evidence="4">The sequence shown here is derived from an EMBL/GenBank/DDBJ whole genome shotgun (WGS) entry which is preliminary data.</text>
</comment>
<accession>A0AAV9AN57</accession>
<reference evidence="4" key="2">
    <citation type="submission" date="2023-06" db="EMBL/GenBank/DDBJ databases">
        <authorList>
            <person name="Ma L."/>
            <person name="Liu K.-W."/>
            <person name="Li Z."/>
            <person name="Hsiao Y.-Y."/>
            <person name="Qi Y."/>
            <person name="Fu T."/>
            <person name="Tang G."/>
            <person name="Zhang D."/>
            <person name="Sun W.-H."/>
            <person name="Liu D.-K."/>
            <person name="Li Y."/>
            <person name="Chen G.-Z."/>
            <person name="Liu X.-D."/>
            <person name="Liao X.-Y."/>
            <person name="Jiang Y.-T."/>
            <person name="Yu X."/>
            <person name="Hao Y."/>
            <person name="Huang J."/>
            <person name="Zhao X.-W."/>
            <person name="Ke S."/>
            <person name="Chen Y.-Y."/>
            <person name="Wu W.-L."/>
            <person name="Hsu J.-L."/>
            <person name="Lin Y.-F."/>
            <person name="Huang M.-D."/>
            <person name="Li C.-Y."/>
            <person name="Huang L."/>
            <person name="Wang Z.-W."/>
            <person name="Zhao X."/>
            <person name="Zhong W.-Y."/>
            <person name="Peng D.-H."/>
            <person name="Ahmad S."/>
            <person name="Lan S."/>
            <person name="Zhang J.-S."/>
            <person name="Tsai W.-C."/>
            <person name="Van De Peer Y."/>
            <person name="Liu Z.-J."/>
        </authorList>
    </citation>
    <scope>NUCLEOTIDE SEQUENCE</scope>
    <source>
        <strain evidence="4">SCP</strain>
        <tissue evidence="4">Leaves</tissue>
    </source>
</reference>
<protein>
    <recommendedName>
        <fullName evidence="6">CXXC motif containing zinc binding protein</fullName>
    </recommendedName>
</protein>
<evidence type="ECO:0000256" key="3">
    <source>
        <dbReference type="ARBA" id="ARBA00022833"/>
    </source>
</evidence>
<sequence>MVFFMLYVSAELDKLTDIQPEGGCDDPNFVYLFKLRCENCGELTQKETCVVLGETVPLTNGRGTANLVQKCKFCGREGTIQMIPGQGRPLSLETSQSGGSAPLMLFECRGFEPVDYVFGDGWKAESTEGTKFNMDLSDGEFSEYDEKGEFPVEITNLRGTFKVVHKANHWGKTVYQ</sequence>
<evidence type="ECO:0000313" key="4">
    <source>
        <dbReference type="EMBL" id="KAK1265688.1"/>
    </source>
</evidence>
<keyword evidence="2" id="KW-0479">Metal-binding</keyword>
<evidence type="ECO:0000256" key="1">
    <source>
        <dbReference type="ARBA" id="ARBA00007818"/>
    </source>
</evidence>
<reference evidence="4" key="1">
    <citation type="journal article" date="2023" name="Nat. Commun.">
        <title>Diploid and tetraploid genomes of Acorus and the evolution of monocots.</title>
        <authorList>
            <person name="Ma L."/>
            <person name="Liu K.W."/>
            <person name="Li Z."/>
            <person name="Hsiao Y.Y."/>
            <person name="Qi Y."/>
            <person name="Fu T."/>
            <person name="Tang G.D."/>
            <person name="Zhang D."/>
            <person name="Sun W.H."/>
            <person name="Liu D.K."/>
            <person name="Li Y."/>
            <person name="Chen G.Z."/>
            <person name="Liu X.D."/>
            <person name="Liao X.Y."/>
            <person name="Jiang Y.T."/>
            <person name="Yu X."/>
            <person name="Hao Y."/>
            <person name="Huang J."/>
            <person name="Zhao X.W."/>
            <person name="Ke S."/>
            <person name="Chen Y.Y."/>
            <person name="Wu W.L."/>
            <person name="Hsu J.L."/>
            <person name="Lin Y.F."/>
            <person name="Huang M.D."/>
            <person name="Li C.Y."/>
            <person name="Huang L."/>
            <person name="Wang Z.W."/>
            <person name="Zhao X."/>
            <person name="Zhong W.Y."/>
            <person name="Peng D.H."/>
            <person name="Ahmad S."/>
            <person name="Lan S."/>
            <person name="Zhang J.S."/>
            <person name="Tsai W.C."/>
            <person name="Van de Peer Y."/>
            <person name="Liu Z.J."/>
        </authorList>
    </citation>
    <scope>NUCLEOTIDE SEQUENCE</scope>
    <source>
        <strain evidence="4">SCP</strain>
    </source>
</reference>
<dbReference type="EMBL" id="JAUJYN010000008">
    <property type="protein sequence ID" value="KAK1265688.1"/>
    <property type="molecule type" value="Genomic_DNA"/>
</dbReference>
<gene>
    <name evidence="4" type="ORF">QJS04_geneDACA018114</name>
</gene>
<comment type="similarity">
    <text evidence="1">Belongs to the UPF0587 family.</text>
</comment>
<organism evidence="4 5">
    <name type="scientific">Acorus gramineus</name>
    <name type="common">Dwarf sweet flag</name>
    <dbReference type="NCBI Taxonomy" id="55184"/>
    <lineage>
        <taxon>Eukaryota</taxon>
        <taxon>Viridiplantae</taxon>
        <taxon>Streptophyta</taxon>
        <taxon>Embryophyta</taxon>
        <taxon>Tracheophyta</taxon>
        <taxon>Spermatophyta</taxon>
        <taxon>Magnoliopsida</taxon>
        <taxon>Liliopsida</taxon>
        <taxon>Acoraceae</taxon>
        <taxon>Acorus</taxon>
    </lineage>
</organism>